<evidence type="ECO:0000313" key="1">
    <source>
        <dbReference type="EMBL" id="CAD7244905.1"/>
    </source>
</evidence>
<keyword evidence="2" id="KW-1185">Reference proteome</keyword>
<evidence type="ECO:0000313" key="2">
    <source>
        <dbReference type="Proteomes" id="UP000677054"/>
    </source>
</evidence>
<gene>
    <name evidence="1" type="ORF">DSTB1V02_LOCUS4788</name>
</gene>
<dbReference type="EMBL" id="LR900253">
    <property type="protein sequence ID" value="CAD7244905.1"/>
    <property type="molecule type" value="Genomic_DNA"/>
</dbReference>
<dbReference type="EMBL" id="CAJPEV010000736">
    <property type="protein sequence ID" value="CAG0888060.1"/>
    <property type="molecule type" value="Genomic_DNA"/>
</dbReference>
<dbReference type="Proteomes" id="UP000677054">
    <property type="component" value="Unassembled WGS sequence"/>
</dbReference>
<dbReference type="AlphaFoldDB" id="A0A7R8X6E0"/>
<name>A0A7R8X6E0_9CRUS</name>
<sequence length="218" mass="25352">MGTFLPNIEERDLEGILLFWEETPPRYMLVMKTKKTALSMKSTRRTVKKRVVARKVKAKENALWISVENMPQIYEDRDPSNVTQISFEGKVAVGFTHHTALILWELDRQLTGLPPLSPNKYELLKEADVRITIDFNLDYRRRFLSCRFLAAMNGEMGRIEFLGKFFNCYSRIFFKCGYLQVIIELNRSAKSTTPSLGYSYDIETVVQCPPPELVYFIT</sequence>
<protein>
    <submittedName>
        <fullName evidence="1">Uncharacterized protein</fullName>
    </submittedName>
</protein>
<reference evidence="1" key="1">
    <citation type="submission" date="2020-11" db="EMBL/GenBank/DDBJ databases">
        <authorList>
            <person name="Tran Van P."/>
        </authorList>
    </citation>
    <scope>NUCLEOTIDE SEQUENCE</scope>
</reference>
<proteinExistence type="predicted"/>
<accession>A0A7R8X6E0</accession>
<organism evidence="1">
    <name type="scientific">Darwinula stevensoni</name>
    <dbReference type="NCBI Taxonomy" id="69355"/>
    <lineage>
        <taxon>Eukaryota</taxon>
        <taxon>Metazoa</taxon>
        <taxon>Ecdysozoa</taxon>
        <taxon>Arthropoda</taxon>
        <taxon>Crustacea</taxon>
        <taxon>Oligostraca</taxon>
        <taxon>Ostracoda</taxon>
        <taxon>Podocopa</taxon>
        <taxon>Podocopida</taxon>
        <taxon>Darwinulocopina</taxon>
        <taxon>Darwinuloidea</taxon>
        <taxon>Darwinulidae</taxon>
        <taxon>Darwinula</taxon>
    </lineage>
</organism>